<dbReference type="Pfam" id="PF01638">
    <property type="entry name" value="HxlR"/>
    <property type="match status" value="1"/>
</dbReference>
<evidence type="ECO:0000313" key="6">
    <source>
        <dbReference type="Proteomes" id="UP001595629"/>
    </source>
</evidence>
<dbReference type="InterPro" id="IPR036388">
    <property type="entry name" value="WH-like_DNA-bd_sf"/>
</dbReference>
<evidence type="ECO:0000313" key="5">
    <source>
        <dbReference type="EMBL" id="MFC3612739.1"/>
    </source>
</evidence>
<dbReference type="InterPro" id="IPR036390">
    <property type="entry name" value="WH_DNA-bd_sf"/>
</dbReference>
<dbReference type="PANTHER" id="PTHR33204">
    <property type="entry name" value="TRANSCRIPTIONAL REGULATOR, MARR FAMILY"/>
    <property type="match status" value="1"/>
</dbReference>
<reference evidence="6" key="1">
    <citation type="journal article" date="2019" name="Int. J. Syst. Evol. Microbiol.">
        <title>The Global Catalogue of Microorganisms (GCM) 10K type strain sequencing project: providing services to taxonomists for standard genome sequencing and annotation.</title>
        <authorList>
            <consortium name="The Broad Institute Genomics Platform"/>
            <consortium name="The Broad Institute Genome Sequencing Center for Infectious Disease"/>
            <person name="Wu L."/>
            <person name="Ma J."/>
        </authorList>
    </citation>
    <scope>NUCLEOTIDE SEQUENCE [LARGE SCALE GENOMIC DNA]</scope>
    <source>
        <strain evidence="6">KCTC 42911</strain>
    </source>
</reference>
<sequence>MRARVEQDAKGRRQVVEACLEPCAIEKGMRIIGGKWTGSILWHLKDGPVRFNDLSRMIGGASKKMITERLRQLESQGLVRREVLDTAPVSVQYEITDFGATALGFLNELRLWSEGLPQSMVRDE</sequence>
<gene>
    <name evidence="5" type="ORF">ACFORG_03110</name>
</gene>
<evidence type="ECO:0000259" key="4">
    <source>
        <dbReference type="PROSITE" id="PS51118"/>
    </source>
</evidence>
<protein>
    <submittedName>
        <fullName evidence="5">Winged helix-turn-helix transcriptional regulator</fullName>
    </submittedName>
</protein>
<feature type="domain" description="HTH hxlR-type" evidence="4">
    <location>
        <begin position="23"/>
        <end position="121"/>
    </location>
</feature>
<keyword evidence="1" id="KW-0805">Transcription regulation</keyword>
<accession>A0ABV7TCJ6</accession>
<keyword evidence="2" id="KW-0238">DNA-binding</keyword>
<evidence type="ECO:0000256" key="2">
    <source>
        <dbReference type="ARBA" id="ARBA00023125"/>
    </source>
</evidence>
<dbReference type="Proteomes" id="UP001595629">
    <property type="component" value="Unassembled WGS sequence"/>
</dbReference>
<evidence type="ECO:0000256" key="1">
    <source>
        <dbReference type="ARBA" id="ARBA00023015"/>
    </source>
</evidence>
<dbReference type="RefSeq" id="WP_386733931.1">
    <property type="nucleotide sequence ID" value="NZ_JBHRXI010000002.1"/>
</dbReference>
<dbReference type="Gene3D" id="1.10.10.10">
    <property type="entry name" value="Winged helix-like DNA-binding domain superfamily/Winged helix DNA-binding domain"/>
    <property type="match status" value="1"/>
</dbReference>
<keyword evidence="3" id="KW-0804">Transcription</keyword>
<evidence type="ECO:0000256" key="3">
    <source>
        <dbReference type="ARBA" id="ARBA00023163"/>
    </source>
</evidence>
<dbReference type="PROSITE" id="PS51118">
    <property type="entry name" value="HTH_HXLR"/>
    <property type="match status" value="1"/>
</dbReference>
<keyword evidence="6" id="KW-1185">Reference proteome</keyword>
<organism evidence="5 6">
    <name type="scientific">Lutimaribacter marinistellae</name>
    <dbReference type="NCBI Taxonomy" id="1820329"/>
    <lineage>
        <taxon>Bacteria</taxon>
        <taxon>Pseudomonadati</taxon>
        <taxon>Pseudomonadota</taxon>
        <taxon>Alphaproteobacteria</taxon>
        <taxon>Rhodobacterales</taxon>
        <taxon>Roseobacteraceae</taxon>
        <taxon>Lutimaribacter</taxon>
    </lineage>
</organism>
<proteinExistence type="predicted"/>
<name>A0ABV7TCJ6_9RHOB</name>
<dbReference type="EMBL" id="JBHRXI010000002">
    <property type="protein sequence ID" value="MFC3612739.1"/>
    <property type="molecule type" value="Genomic_DNA"/>
</dbReference>
<dbReference type="SUPFAM" id="SSF46785">
    <property type="entry name" value="Winged helix' DNA-binding domain"/>
    <property type="match status" value="1"/>
</dbReference>
<comment type="caution">
    <text evidence="5">The sequence shown here is derived from an EMBL/GenBank/DDBJ whole genome shotgun (WGS) entry which is preliminary data.</text>
</comment>
<dbReference type="InterPro" id="IPR002577">
    <property type="entry name" value="HTH_HxlR"/>
</dbReference>
<dbReference type="PANTHER" id="PTHR33204:SF29">
    <property type="entry name" value="TRANSCRIPTIONAL REGULATOR"/>
    <property type="match status" value="1"/>
</dbReference>